<sequence>MRASSGRDRFVESPPPRAVEGYDEAVRAGLTPQVPGATPPSVDVVPTARTALRQAFVVVGAAAVAIAVTMVVGGRGGGLGGPQLFALLAVSVLGITAVAVAVRRFGRVQLDELQHGYTTTSYKLGRWWMRVAPDGPVTVGWVEWDWSGTWVLRPDGVVVSAPRPDRDAPGLYPSPRRPGSLELWTGHQWSGYVPPRRWTARGTGEHHEYGDDPC</sequence>
<evidence type="ECO:0000313" key="2">
    <source>
        <dbReference type="EMBL" id="RHW28217.1"/>
    </source>
</evidence>
<comment type="caution">
    <text evidence="2">The sequence shown here is derived from an EMBL/GenBank/DDBJ whole genome shotgun (WGS) entry which is preliminary data.</text>
</comment>
<feature type="transmembrane region" description="Helical" evidence="1">
    <location>
        <begin position="84"/>
        <end position="102"/>
    </location>
</feature>
<dbReference type="OrthoDB" id="5244233at2"/>
<dbReference type="AlphaFoldDB" id="A0A417Y6L6"/>
<feature type="transmembrane region" description="Helical" evidence="1">
    <location>
        <begin position="55"/>
        <end position="72"/>
    </location>
</feature>
<protein>
    <submittedName>
        <fullName evidence="2">Uncharacterized protein</fullName>
    </submittedName>
</protein>
<evidence type="ECO:0000313" key="3">
    <source>
        <dbReference type="Proteomes" id="UP000283644"/>
    </source>
</evidence>
<reference evidence="2 3" key="1">
    <citation type="submission" date="2018-09" db="EMBL/GenBank/DDBJ databases">
        <title>Genome sequencing of Nocardioides immobilis CCTCC AB 2017083 for comparison to Nocardioides silvaticus.</title>
        <authorList>
            <person name="Li C."/>
            <person name="Wang G."/>
        </authorList>
    </citation>
    <scope>NUCLEOTIDE SEQUENCE [LARGE SCALE GENOMIC DNA]</scope>
    <source>
        <strain evidence="2 3">CCTCC AB 2017083</strain>
    </source>
</reference>
<keyword evidence="1" id="KW-1133">Transmembrane helix</keyword>
<dbReference type="RefSeq" id="WP_118923023.1">
    <property type="nucleotide sequence ID" value="NZ_QXGH01000010.1"/>
</dbReference>
<accession>A0A417Y6L6</accession>
<keyword evidence="3" id="KW-1185">Reference proteome</keyword>
<name>A0A417Y6L6_9ACTN</name>
<proteinExistence type="predicted"/>
<keyword evidence="1" id="KW-0812">Transmembrane</keyword>
<evidence type="ECO:0000256" key="1">
    <source>
        <dbReference type="SAM" id="Phobius"/>
    </source>
</evidence>
<keyword evidence="1" id="KW-0472">Membrane</keyword>
<dbReference type="EMBL" id="QXGH01000010">
    <property type="protein sequence ID" value="RHW28217.1"/>
    <property type="molecule type" value="Genomic_DNA"/>
</dbReference>
<dbReference type="Proteomes" id="UP000283644">
    <property type="component" value="Unassembled WGS sequence"/>
</dbReference>
<organism evidence="2 3">
    <name type="scientific">Nocardioides immobilis</name>
    <dbReference type="NCBI Taxonomy" id="2049295"/>
    <lineage>
        <taxon>Bacteria</taxon>
        <taxon>Bacillati</taxon>
        <taxon>Actinomycetota</taxon>
        <taxon>Actinomycetes</taxon>
        <taxon>Propionibacteriales</taxon>
        <taxon>Nocardioidaceae</taxon>
        <taxon>Nocardioides</taxon>
    </lineage>
</organism>
<gene>
    <name evidence="2" type="ORF">D0Z08_04330</name>
</gene>